<reference evidence="1" key="2">
    <citation type="submission" date="2020-11" db="EMBL/GenBank/DDBJ databases">
        <authorList>
            <person name="McCartney M.A."/>
            <person name="Auch B."/>
            <person name="Kono T."/>
            <person name="Mallez S."/>
            <person name="Becker A."/>
            <person name="Gohl D.M."/>
            <person name="Silverstein K.A.T."/>
            <person name="Koren S."/>
            <person name="Bechman K.B."/>
            <person name="Herman A."/>
            <person name="Abrahante J.E."/>
            <person name="Garbe J."/>
        </authorList>
    </citation>
    <scope>NUCLEOTIDE SEQUENCE</scope>
    <source>
        <strain evidence="1">Duluth1</strain>
        <tissue evidence="1">Whole animal</tissue>
    </source>
</reference>
<evidence type="ECO:0000313" key="2">
    <source>
        <dbReference type="Proteomes" id="UP000828390"/>
    </source>
</evidence>
<accession>A0A9D4RRW7</accession>
<dbReference type="EMBL" id="JAIWYP010000001">
    <property type="protein sequence ID" value="KAH3876392.1"/>
    <property type="molecule type" value="Genomic_DNA"/>
</dbReference>
<evidence type="ECO:0000313" key="1">
    <source>
        <dbReference type="EMBL" id="KAH3876392.1"/>
    </source>
</evidence>
<name>A0A9D4RRW7_DREPO</name>
<reference evidence="1" key="1">
    <citation type="journal article" date="2019" name="bioRxiv">
        <title>The Genome of the Zebra Mussel, Dreissena polymorpha: A Resource for Invasive Species Research.</title>
        <authorList>
            <person name="McCartney M.A."/>
            <person name="Auch B."/>
            <person name="Kono T."/>
            <person name="Mallez S."/>
            <person name="Zhang Y."/>
            <person name="Obille A."/>
            <person name="Becker A."/>
            <person name="Abrahante J.E."/>
            <person name="Garbe J."/>
            <person name="Badalamenti J.P."/>
            <person name="Herman A."/>
            <person name="Mangelson H."/>
            <person name="Liachko I."/>
            <person name="Sullivan S."/>
            <person name="Sone E.D."/>
            <person name="Koren S."/>
            <person name="Silverstein K.A.T."/>
            <person name="Beckman K.B."/>
            <person name="Gohl D.M."/>
        </authorList>
    </citation>
    <scope>NUCLEOTIDE SEQUENCE</scope>
    <source>
        <strain evidence="1">Duluth1</strain>
        <tissue evidence="1">Whole animal</tissue>
    </source>
</reference>
<keyword evidence="2" id="KW-1185">Reference proteome</keyword>
<dbReference type="AlphaFoldDB" id="A0A9D4RRW7"/>
<gene>
    <name evidence="1" type="ORF">DPMN_000232</name>
</gene>
<protein>
    <submittedName>
        <fullName evidence="1">Uncharacterized protein</fullName>
    </submittedName>
</protein>
<dbReference type="Proteomes" id="UP000828390">
    <property type="component" value="Unassembled WGS sequence"/>
</dbReference>
<organism evidence="1 2">
    <name type="scientific">Dreissena polymorpha</name>
    <name type="common">Zebra mussel</name>
    <name type="synonym">Mytilus polymorpha</name>
    <dbReference type="NCBI Taxonomy" id="45954"/>
    <lineage>
        <taxon>Eukaryota</taxon>
        <taxon>Metazoa</taxon>
        <taxon>Spiralia</taxon>
        <taxon>Lophotrochozoa</taxon>
        <taxon>Mollusca</taxon>
        <taxon>Bivalvia</taxon>
        <taxon>Autobranchia</taxon>
        <taxon>Heteroconchia</taxon>
        <taxon>Euheterodonta</taxon>
        <taxon>Imparidentia</taxon>
        <taxon>Neoheterodontei</taxon>
        <taxon>Myida</taxon>
        <taxon>Dreissenoidea</taxon>
        <taxon>Dreissenidae</taxon>
        <taxon>Dreissena</taxon>
    </lineage>
</organism>
<comment type="caution">
    <text evidence="1">The sequence shown here is derived from an EMBL/GenBank/DDBJ whole genome shotgun (WGS) entry which is preliminary data.</text>
</comment>
<sequence length="70" mass="8387">MSFKNAFYVHVTCVRVRVEKCAGRRTEIDGRNFIFVKKDECHMADKRLVYTDFSFNRFNTMKCDFALCYL</sequence>
<proteinExistence type="predicted"/>